<dbReference type="PANTHER" id="PTHR12526">
    <property type="entry name" value="GLYCOSYLTRANSFERASE"/>
    <property type="match status" value="1"/>
</dbReference>
<reference evidence="4" key="1">
    <citation type="journal article" date="2015" name="Genome Announc.">
        <title>Draft Genome Sequence of Tolypothrix boutellei Strain VB521301.</title>
        <authorList>
            <person name="Chandrababunaidu M.M."/>
            <person name="Singh D."/>
            <person name="Sen D."/>
            <person name="Bhan S."/>
            <person name="Das S."/>
            <person name="Gupta A."/>
            <person name="Adhikary S.P."/>
            <person name="Tripathy S."/>
        </authorList>
    </citation>
    <scope>NUCLEOTIDE SEQUENCE</scope>
    <source>
        <strain evidence="4">VB521301</strain>
    </source>
</reference>
<dbReference type="Pfam" id="PF13439">
    <property type="entry name" value="Glyco_transf_4"/>
    <property type="match status" value="1"/>
</dbReference>
<protein>
    <submittedName>
        <fullName evidence="4">Glycosyl transferase</fullName>
    </submittedName>
    <submittedName>
        <fullName evidence="3">Glycosyltransferase family 4 protein</fullName>
    </submittedName>
</protein>
<dbReference type="InterPro" id="IPR028098">
    <property type="entry name" value="Glyco_trans_4-like_N"/>
</dbReference>
<dbReference type="SUPFAM" id="SSF53756">
    <property type="entry name" value="UDP-Glycosyltransferase/glycogen phosphorylase"/>
    <property type="match status" value="1"/>
</dbReference>
<dbReference type="Pfam" id="PF00534">
    <property type="entry name" value="Glycos_transf_1"/>
    <property type="match status" value="1"/>
</dbReference>
<name>A0A0C1NGS2_9CYAN</name>
<evidence type="ECO:0000313" key="4">
    <source>
        <dbReference type="EMBL" id="KIE12006.1"/>
    </source>
</evidence>
<dbReference type="AlphaFoldDB" id="A0A0C1NGS2"/>
<accession>A0A0C1NGS2</accession>
<dbReference type="CDD" id="cd03802">
    <property type="entry name" value="GT4_AviGT4-like"/>
    <property type="match status" value="1"/>
</dbReference>
<dbReference type="EMBL" id="JHEG04000001">
    <property type="protein sequence ID" value="KAF3890693.1"/>
    <property type="molecule type" value="Genomic_DNA"/>
</dbReference>
<evidence type="ECO:0000313" key="3">
    <source>
        <dbReference type="EMBL" id="KAF3890693.1"/>
    </source>
</evidence>
<gene>
    <name evidence="4" type="ORF">DA73_0210280</name>
    <name evidence="3" type="ORF">DA73_0400038570</name>
</gene>
<dbReference type="OrthoDB" id="9801573at2"/>
<evidence type="ECO:0000313" key="5">
    <source>
        <dbReference type="Proteomes" id="UP000029738"/>
    </source>
</evidence>
<keyword evidence="5" id="KW-1185">Reference proteome</keyword>
<comment type="caution">
    <text evidence="4">The sequence shown here is derived from an EMBL/GenBank/DDBJ whole genome shotgun (WGS) entry which is preliminary data.</text>
</comment>
<dbReference type="PANTHER" id="PTHR12526:SF595">
    <property type="entry name" value="BLL5217 PROTEIN"/>
    <property type="match status" value="1"/>
</dbReference>
<keyword evidence="4" id="KW-0808">Transferase</keyword>
<reference evidence="3" key="2">
    <citation type="submission" date="2019-11" db="EMBL/GenBank/DDBJ databases">
        <title>Improved Assembly of Tolypothrix boutellei genome.</title>
        <authorList>
            <person name="Sarangi A.N."/>
            <person name="Mukherjee M."/>
            <person name="Ghosh S."/>
            <person name="Singh D."/>
            <person name="Das A."/>
            <person name="Kant S."/>
            <person name="Prusty A."/>
            <person name="Tripathy S."/>
        </authorList>
    </citation>
    <scope>NUCLEOTIDE SEQUENCE</scope>
    <source>
        <strain evidence="3">VB521301</strain>
    </source>
</reference>
<dbReference type="STRING" id="1479485.DA73_0210280"/>
<dbReference type="Gene3D" id="3.40.50.2000">
    <property type="entry name" value="Glycogen Phosphorylase B"/>
    <property type="match status" value="2"/>
</dbReference>
<evidence type="ECO:0000259" key="1">
    <source>
        <dbReference type="Pfam" id="PF00534"/>
    </source>
</evidence>
<dbReference type="InterPro" id="IPR001296">
    <property type="entry name" value="Glyco_trans_1"/>
</dbReference>
<dbReference type="GO" id="GO:0016757">
    <property type="term" value="F:glycosyltransferase activity"/>
    <property type="evidence" value="ECO:0007669"/>
    <property type="project" value="InterPro"/>
</dbReference>
<sequence>MKIAQIAPLWEQVPPTTYGGTELVVSRLTDELVRRGHDVTLFASGDSTTLARLEAGSPHALRLDKSIKEPVMYDILHASQAYERATEFDIIHSHIGVWSLPWASTVSTPTVHTLHGIFTRDNSKVFRRYHTQPYISISDAQRLLNINYVGTVYNGINVSAFPFFAKPQEPSYLAFLGRFSPEKGPQHAINIAKQTGWHLKMAGKVDVVDKKFFEEEIAPHIDGKQIEFLGEVNHEQKSELLGNAAVTLFPITWCEPFGLVMAESMATGTPVIAMNMGSVSEVIAHGETGFVCQSYEEMAAMIPKALELDRQKCREHVESKFSVTQMVDGYEAIYEKIVGERNFRSWFNSALRNSLESITAFRR</sequence>
<feature type="domain" description="Glycosyltransferase subfamily 4-like N-terminal" evidence="2">
    <location>
        <begin position="18"/>
        <end position="124"/>
    </location>
</feature>
<organism evidence="4">
    <name type="scientific">Tolypothrix bouteillei VB521301</name>
    <dbReference type="NCBI Taxonomy" id="1479485"/>
    <lineage>
        <taxon>Bacteria</taxon>
        <taxon>Bacillati</taxon>
        <taxon>Cyanobacteriota</taxon>
        <taxon>Cyanophyceae</taxon>
        <taxon>Nostocales</taxon>
        <taxon>Tolypothrichaceae</taxon>
        <taxon>Tolypothrix</taxon>
    </lineage>
</organism>
<proteinExistence type="predicted"/>
<dbReference type="RefSeq" id="WP_038088485.1">
    <property type="nucleotide sequence ID" value="NZ_JHEG04000001.1"/>
</dbReference>
<feature type="domain" description="Glycosyl transferase family 1" evidence="1">
    <location>
        <begin position="164"/>
        <end position="313"/>
    </location>
</feature>
<evidence type="ECO:0000259" key="2">
    <source>
        <dbReference type="Pfam" id="PF13439"/>
    </source>
</evidence>
<dbReference type="Proteomes" id="UP000029738">
    <property type="component" value="Unassembled WGS sequence"/>
</dbReference>
<dbReference type="EMBL" id="JHEG02000037">
    <property type="protein sequence ID" value="KIE12006.1"/>
    <property type="molecule type" value="Genomic_DNA"/>
</dbReference>